<name>A0A1J1HSJ1_9DIPT</name>
<protein>
    <submittedName>
        <fullName evidence="1">CLUMA_CG003191, isoform A</fullName>
    </submittedName>
</protein>
<dbReference type="EMBL" id="CVRI01000012">
    <property type="protein sequence ID" value="CRK89446.1"/>
    <property type="molecule type" value="Genomic_DNA"/>
</dbReference>
<accession>A0A1J1HSJ1</accession>
<evidence type="ECO:0000313" key="2">
    <source>
        <dbReference type="Proteomes" id="UP000183832"/>
    </source>
</evidence>
<sequence>MNEVISFTQTKPFPSFQDLGMKPYRIPIRQLCTYTQSSKAHSMFHDKMEKKRRKLPTFLMLPAALKQSFASKCKKYLTELSFELLQPFSTVANLHELSWHKLNLRQQRDLKSIKALNLGKCLGKDIELKCMLK</sequence>
<gene>
    <name evidence="1" type="ORF">CLUMA_CG003191</name>
</gene>
<dbReference type="AlphaFoldDB" id="A0A1J1HSJ1"/>
<organism evidence="1 2">
    <name type="scientific">Clunio marinus</name>
    <dbReference type="NCBI Taxonomy" id="568069"/>
    <lineage>
        <taxon>Eukaryota</taxon>
        <taxon>Metazoa</taxon>
        <taxon>Ecdysozoa</taxon>
        <taxon>Arthropoda</taxon>
        <taxon>Hexapoda</taxon>
        <taxon>Insecta</taxon>
        <taxon>Pterygota</taxon>
        <taxon>Neoptera</taxon>
        <taxon>Endopterygota</taxon>
        <taxon>Diptera</taxon>
        <taxon>Nematocera</taxon>
        <taxon>Chironomoidea</taxon>
        <taxon>Chironomidae</taxon>
        <taxon>Clunio</taxon>
    </lineage>
</organism>
<dbReference type="Proteomes" id="UP000183832">
    <property type="component" value="Unassembled WGS sequence"/>
</dbReference>
<reference evidence="1 2" key="1">
    <citation type="submission" date="2015-04" db="EMBL/GenBank/DDBJ databases">
        <authorList>
            <person name="Syromyatnikov M.Y."/>
            <person name="Popov V.N."/>
        </authorList>
    </citation>
    <scope>NUCLEOTIDE SEQUENCE [LARGE SCALE GENOMIC DNA]</scope>
</reference>
<keyword evidence="2" id="KW-1185">Reference proteome</keyword>
<proteinExistence type="predicted"/>
<evidence type="ECO:0000313" key="1">
    <source>
        <dbReference type="EMBL" id="CRK89446.1"/>
    </source>
</evidence>